<dbReference type="AlphaFoldDB" id="A0A176WSD6"/>
<dbReference type="Proteomes" id="UP000077202">
    <property type="component" value="Unassembled WGS sequence"/>
</dbReference>
<protein>
    <submittedName>
        <fullName evidence="2">Uncharacterized protein</fullName>
    </submittedName>
</protein>
<evidence type="ECO:0000256" key="1">
    <source>
        <dbReference type="SAM" id="Coils"/>
    </source>
</evidence>
<reference evidence="2" key="1">
    <citation type="submission" date="2016-03" db="EMBL/GenBank/DDBJ databases">
        <title>Mechanisms controlling the formation of the plant cell surface in tip-growing cells are functionally conserved among land plants.</title>
        <authorList>
            <person name="Honkanen S."/>
            <person name="Jones V.A."/>
            <person name="Morieri G."/>
            <person name="Champion C."/>
            <person name="Hetherington A.J."/>
            <person name="Kelly S."/>
            <person name="Saint-Marcoux D."/>
            <person name="Proust H."/>
            <person name="Prescott H."/>
            <person name="Dolan L."/>
        </authorList>
    </citation>
    <scope>NUCLEOTIDE SEQUENCE [LARGE SCALE GENOMIC DNA]</scope>
    <source>
        <tissue evidence="2">Whole gametophyte</tissue>
    </source>
</reference>
<dbReference type="EMBL" id="LVLJ01000006">
    <property type="protein sequence ID" value="OAE36019.1"/>
    <property type="molecule type" value="Genomic_DNA"/>
</dbReference>
<sequence length="279" mass="31267">MLSEQNIPLLMYLDGKLEKYVEQSIVESYVEFMRSRTRAKVIASEEAAVRVVSLSTKCAAVKTTLQKKEKRLWKSESECAALQKSLAAEKELWKTLEKVCGSLGSDIETTQKATIDLQERLEASRMAFNKDSRRVDELTADLAKRDQSHAAELAAKAKELAECEAVRSSELDKREKLEANCNEMQQRSAVEKQLIVIEAKLLEVEEKNQLLTSQTDEALTKKLARKLDLFLFSLEEMKKNLALEVLTVLRRIEVERNSAGVATTGSAGVAPVDSLNQSE</sequence>
<name>A0A176WSD6_MARPO</name>
<feature type="coiled-coil region" evidence="1">
    <location>
        <begin position="160"/>
        <end position="207"/>
    </location>
</feature>
<accession>A0A176WSD6</accession>
<keyword evidence="1" id="KW-0175">Coiled coil</keyword>
<evidence type="ECO:0000313" key="2">
    <source>
        <dbReference type="EMBL" id="OAE36019.1"/>
    </source>
</evidence>
<keyword evidence="3" id="KW-1185">Reference proteome</keyword>
<evidence type="ECO:0000313" key="3">
    <source>
        <dbReference type="Proteomes" id="UP000077202"/>
    </source>
</evidence>
<comment type="caution">
    <text evidence="2">The sequence shown here is derived from an EMBL/GenBank/DDBJ whole genome shotgun (WGS) entry which is preliminary data.</text>
</comment>
<gene>
    <name evidence="2" type="ORF">AXG93_838s1050</name>
</gene>
<organism evidence="2 3">
    <name type="scientific">Marchantia polymorpha subsp. ruderalis</name>
    <dbReference type="NCBI Taxonomy" id="1480154"/>
    <lineage>
        <taxon>Eukaryota</taxon>
        <taxon>Viridiplantae</taxon>
        <taxon>Streptophyta</taxon>
        <taxon>Embryophyta</taxon>
        <taxon>Marchantiophyta</taxon>
        <taxon>Marchantiopsida</taxon>
        <taxon>Marchantiidae</taxon>
        <taxon>Marchantiales</taxon>
        <taxon>Marchantiaceae</taxon>
        <taxon>Marchantia</taxon>
    </lineage>
</organism>
<proteinExistence type="predicted"/>